<dbReference type="SMART" id="SM00748">
    <property type="entry name" value="HEPN"/>
    <property type="match status" value="1"/>
</dbReference>
<dbReference type="RefSeq" id="WP_253280721.1">
    <property type="nucleotide sequence ID" value="NZ_CYZF01000003.1"/>
</dbReference>
<dbReference type="Gene3D" id="1.20.120.330">
    <property type="entry name" value="Nucleotidyltransferases domain 2"/>
    <property type="match status" value="1"/>
</dbReference>
<dbReference type="Pfam" id="PF05168">
    <property type="entry name" value="HEPN"/>
    <property type="match status" value="1"/>
</dbReference>
<evidence type="ECO:0000313" key="2">
    <source>
        <dbReference type="EMBL" id="CUO22118.1"/>
    </source>
</evidence>
<evidence type="ECO:0000259" key="1">
    <source>
        <dbReference type="PROSITE" id="PS50910"/>
    </source>
</evidence>
<dbReference type="EMBL" id="CYZF01000003">
    <property type="protein sequence ID" value="CUO22118.1"/>
    <property type="molecule type" value="Genomic_DNA"/>
</dbReference>
<dbReference type="SUPFAM" id="SSF81593">
    <property type="entry name" value="Nucleotidyltransferase substrate binding subunit/domain"/>
    <property type="match status" value="1"/>
</dbReference>
<dbReference type="InterPro" id="IPR007842">
    <property type="entry name" value="HEPN_dom"/>
</dbReference>
<proteinExistence type="predicted"/>
<dbReference type="AlphaFoldDB" id="A0A174DDI4"/>
<protein>
    <submittedName>
        <fullName evidence="2">HEPN domain</fullName>
    </submittedName>
</protein>
<organism evidence="2 3">
    <name type="scientific">Bacteroides uniformis</name>
    <dbReference type="NCBI Taxonomy" id="820"/>
    <lineage>
        <taxon>Bacteria</taxon>
        <taxon>Pseudomonadati</taxon>
        <taxon>Bacteroidota</taxon>
        <taxon>Bacteroidia</taxon>
        <taxon>Bacteroidales</taxon>
        <taxon>Bacteroidaceae</taxon>
        <taxon>Bacteroides</taxon>
    </lineage>
</organism>
<reference evidence="2 3" key="1">
    <citation type="submission" date="2015-09" db="EMBL/GenBank/DDBJ databases">
        <authorList>
            <consortium name="Pathogen Informatics"/>
        </authorList>
    </citation>
    <scope>NUCLEOTIDE SEQUENCE [LARGE SCALE GENOMIC DNA]</scope>
    <source>
        <strain evidence="2 3">2789STDY5608791</strain>
    </source>
</reference>
<name>A0A174DDI4_BACUN</name>
<evidence type="ECO:0000313" key="3">
    <source>
        <dbReference type="Proteomes" id="UP000095419"/>
    </source>
</evidence>
<sequence length="101" mass="11759">MSDYDLETANAMLLTGRYLYVGFMCHQTIEKILKAYGTNCLMEVTLKMHSLSRLAERTGLDKQLSEEQLDFIDKLEPLNIEARYPSYKERLMKSLNTVLNF</sequence>
<dbReference type="PROSITE" id="PS50910">
    <property type="entry name" value="HEPN"/>
    <property type="match status" value="1"/>
</dbReference>
<gene>
    <name evidence="2" type="ORF">ERS417307_01215</name>
</gene>
<accession>A0A174DDI4</accession>
<dbReference type="Proteomes" id="UP000095419">
    <property type="component" value="Unassembled WGS sequence"/>
</dbReference>
<feature type="domain" description="HEPN" evidence="1">
    <location>
        <begin position="1"/>
        <end position="101"/>
    </location>
</feature>